<dbReference type="EMBL" id="JACGWZ010000007">
    <property type="protein sequence ID" value="MBA8827040.1"/>
    <property type="molecule type" value="Genomic_DNA"/>
</dbReference>
<dbReference type="AlphaFoldDB" id="A0A839E1T5"/>
<reference evidence="1 2" key="1">
    <citation type="submission" date="2020-07" db="EMBL/GenBank/DDBJ databases">
        <title>Sequencing the genomes of 1000 actinobacteria strains.</title>
        <authorList>
            <person name="Klenk H.-P."/>
        </authorList>
    </citation>
    <scope>NUCLEOTIDE SEQUENCE [LARGE SCALE GENOMIC DNA]</scope>
    <source>
        <strain evidence="1 2">DSM 45975</strain>
    </source>
</reference>
<dbReference type="RefSeq" id="WP_182546238.1">
    <property type="nucleotide sequence ID" value="NZ_JACGWZ010000007.1"/>
</dbReference>
<proteinExistence type="predicted"/>
<name>A0A839E1T5_9PSEU</name>
<organism evidence="1 2">
    <name type="scientific">Halosaccharopolyspora lacisalsi</name>
    <dbReference type="NCBI Taxonomy" id="1000566"/>
    <lineage>
        <taxon>Bacteria</taxon>
        <taxon>Bacillati</taxon>
        <taxon>Actinomycetota</taxon>
        <taxon>Actinomycetes</taxon>
        <taxon>Pseudonocardiales</taxon>
        <taxon>Pseudonocardiaceae</taxon>
        <taxon>Halosaccharopolyspora</taxon>
    </lineage>
</organism>
<sequence length="96" mass="11029">MHRIRPVLHGADQPHAMRMARVFDDRDERGDPLVFRPVLPRLEWQEVRLYLAAGHPVMEAYDEKQLVDLHTDGELDRFGPGEGNTVFVAGGRLVER</sequence>
<dbReference type="Proteomes" id="UP000569329">
    <property type="component" value="Unassembled WGS sequence"/>
</dbReference>
<comment type="caution">
    <text evidence="1">The sequence shown here is derived from an EMBL/GenBank/DDBJ whole genome shotgun (WGS) entry which is preliminary data.</text>
</comment>
<accession>A0A839E1T5</accession>
<evidence type="ECO:0000313" key="1">
    <source>
        <dbReference type="EMBL" id="MBA8827040.1"/>
    </source>
</evidence>
<protein>
    <submittedName>
        <fullName evidence="1">Uncharacterized protein</fullName>
    </submittedName>
</protein>
<keyword evidence="2" id="KW-1185">Reference proteome</keyword>
<evidence type="ECO:0000313" key="2">
    <source>
        <dbReference type="Proteomes" id="UP000569329"/>
    </source>
</evidence>
<gene>
    <name evidence="1" type="ORF">FHX42_004424</name>
</gene>